<evidence type="ECO:0000259" key="8">
    <source>
        <dbReference type="PROSITE" id="PS00651"/>
    </source>
</evidence>
<dbReference type="Pfam" id="PF01281">
    <property type="entry name" value="Ribosomal_L9_N"/>
    <property type="match status" value="1"/>
</dbReference>
<dbReference type="GO" id="GO:0019843">
    <property type="term" value="F:rRNA binding"/>
    <property type="evidence" value="ECO:0007669"/>
    <property type="project" value="UniProtKB-UniRule"/>
</dbReference>
<evidence type="ECO:0000256" key="6">
    <source>
        <dbReference type="ARBA" id="ARBA00035292"/>
    </source>
</evidence>
<evidence type="ECO:0000256" key="4">
    <source>
        <dbReference type="ARBA" id="ARBA00022980"/>
    </source>
</evidence>
<evidence type="ECO:0000256" key="1">
    <source>
        <dbReference type="ARBA" id="ARBA00010605"/>
    </source>
</evidence>
<dbReference type="NCBIfam" id="TIGR00158">
    <property type="entry name" value="L9"/>
    <property type="match status" value="1"/>
</dbReference>
<reference evidence="9 10" key="1">
    <citation type="submission" date="2017-09" db="EMBL/GenBank/DDBJ databases">
        <title>Depth-based differentiation of microbial function through sediment-hosted aquifers and enrichment of novel symbionts in the deep terrestrial subsurface.</title>
        <authorList>
            <person name="Probst A.J."/>
            <person name="Ladd B."/>
            <person name="Jarett J.K."/>
            <person name="Geller-Mcgrath D.E."/>
            <person name="Sieber C.M."/>
            <person name="Emerson J.B."/>
            <person name="Anantharaman K."/>
            <person name="Thomas B.C."/>
            <person name="Malmstrom R."/>
            <person name="Stieglmeier M."/>
            <person name="Klingl A."/>
            <person name="Woyke T."/>
            <person name="Ryan C.M."/>
            <person name="Banfield J.F."/>
        </authorList>
    </citation>
    <scope>NUCLEOTIDE SEQUENCE [LARGE SCALE GENOMIC DNA]</scope>
    <source>
        <strain evidence="9">CG07_land_8_20_14_0_80_42_15</strain>
    </source>
</reference>
<organism evidence="9 10">
    <name type="scientific">Candidatus Aquitaenariimonas noxiae</name>
    <dbReference type="NCBI Taxonomy" id="1974741"/>
    <lineage>
        <taxon>Bacteria</taxon>
        <taxon>Pseudomonadati</taxon>
        <taxon>Candidatus Omnitrophota</taxon>
        <taxon>Candidatus Aquitaenariimonas</taxon>
    </lineage>
</organism>
<dbReference type="EMBL" id="PEWV01000013">
    <property type="protein sequence ID" value="PIU42270.1"/>
    <property type="molecule type" value="Genomic_DNA"/>
</dbReference>
<dbReference type="GO" id="GO:0006412">
    <property type="term" value="P:translation"/>
    <property type="evidence" value="ECO:0007669"/>
    <property type="project" value="UniProtKB-UniRule"/>
</dbReference>
<keyword evidence="4 7" id="KW-0689">Ribosomal protein</keyword>
<gene>
    <name evidence="7" type="primary">rplI</name>
    <name evidence="9" type="ORF">COS99_01320</name>
</gene>
<keyword evidence="3 7" id="KW-0694">RNA-binding</keyword>
<dbReference type="InterPro" id="IPR020594">
    <property type="entry name" value="Ribosomal_bL9_bac/chp"/>
</dbReference>
<accession>A0A2J0L0T1</accession>
<dbReference type="InterPro" id="IPR036935">
    <property type="entry name" value="Ribosomal_bL9_N_sf"/>
</dbReference>
<dbReference type="GO" id="GO:0005840">
    <property type="term" value="C:ribosome"/>
    <property type="evidence" value="ECO:0007669"/>
    <property type="project" value="UniProtKB-KW"/>
</dbReference>
<dbReference type="AlphaFoldDB" id="A0A2J0L0T1"/>
<dbReference type="PANTHER" id="PTHR21368">
    <property type="entry name" value="50S RIBOSOMAL PROTEIN L9"/>
    <property type="match status" value="1"/>
</dbReference>
<dbReference type="SUPFAM" id="SSF55658">
    <property type="entry name" value="L9 N-domain-like"/>
    <property type="match status" value="1"/>
</dbReference>
<evidence type="ECO:0000256" key="2">
    <source>
        <dbReference type="ARBA" id="ARBA00022730"/>
    </source>
</evidence>
<name>A0A2J0L0T1_9BACT</name>
<feature type="domain" description="Ribosomal protein L9" evidence="8">
    <location>
        <begin position="13"/>
        <end position="40"/>
    </location>
</feature>
<dbReference type="InterPro" id="IPR036791">
    <property type="entry name" value="Ribosomal_bL9_C_sf"/>
</dbReference>
<dbReference type="Gene3D" id="3.10.430.100">
    <property type="entry name" value="Ribosomal protein L9, C-terminal domain"/>
    <property type="match status" value="1"/>
</dbReference>
<evidence type="ECO:0000313" key="10">
    <source>
        <dbReference type="Proteomes" id="UP000230052"/>
    </source>
</evidence>
<dbReference type="InterPro" id="IPR000244">
    <property type="entry name" value="Ribosomal_bL9"/>
</dbReference>
<dbReference type="Pfam" id="PF03948">
    <property type="entry name" value="Ribosomal_L9_C"/>
    <property type="match status" value="1"/>
</dbReference>
<evidence type="ECO:0000313" key="9">
    <source>
        <dbReference type="EMBL" id="PIU42270.1"/>
    </source>
</evidence>
<comment type="similarity">
    <text evidence="1 7">Belongs to the bacterial ribosomal protein bL9 family.</text>
</comment>
<keyword evidence="2 7" id="KW-0699">rRNA-binding</keyword>
<dbReference type="FunFam" id="3.40.5.10:FF:000002">
    <property type="entry name" value="50S ribosomal protein L9"/>
    <property type="match status" value="1"/>
</dbReference>
<evidence type="ECO:0000256" key="7">
    <source>
        <dbReference type="HAMAP-Rule" id="MF_00503"/>
    </source>
</evidence>
<dbReference type="Gene3D" id="3.40.5.10">
    <property type="entry name" value="Ribosomal protein L9, N-terminal domain"/>
    <property type="match status" value="1"/>
</dbReference>
<dbReference type="GO" id="GO:1990904">
    <property type="term" value="C:ribonucleoprotein complex"/>
    <property type="evidence" value="ECO:0007669"/>
    <property type="project" value="UniProtKB-KW"/>
</dbReference>
<dbReference type="PROSITE" id="PS00651">
    <property type="entry name" value="RIBOSOMAL_L9"/>
    <property type="match status" value="1"/>
</dbReference>
<proteinExistence type="inferred from homology"/>
<evidence type="ECO:0000256" key="5">
    <source>
        <dbReference type="ARBA" id="ARBA00023274"/>
    </source>
</evidence>
<dbReference type="SUPFAM" id="SSF55653">
    <property type="entry name" value="Ribosomal protein L9 C-domain"/>
    <property type="match status" value="1"/>
</dbReference>
<comment type="function">
    <text evidence="7">Binds to the 23S rRNA.</text>
</comment>
<keyword evidence="5 7" id="KW-0687">Ribonucleoprotein</keyword>
<dbReference type="Proteomes" id="UP000230052">
    <property type="component" value="Unassembled WGS sequence"/>
</dbReference>
<dbReference type="InterPro" id="IPR009027">
    <property type="entry name" value="Ribosomal_bL9/RNase_H1_N"/>
</dbReference>
<protein>
    <recommendedName>
        <fullName evidence="6 7">Large ribosomal subunit protein bL9</fullName>
    </recommendedName>
</protein>
<dbReference type="InterPro" id="IPR020070">
    <property type="entry name" value="Ribosomal_bL9_N"/>
</dbReference>
<dbReference type="InterPro" id="IPR020069">
    <property type="entry name" value="Ribosomal_bL9_C"/>
</dbReference>
<dbReference type="GO" id="GO:0003735">
    <property type="term" value="F:structural constituent of ribosome"/>
    <property type="evidence" value="ECO:0007669"/>
    <property type="project" value="InterPro"/>
</dbReference>
<sequence length="147" mass="16456">MKVILIKDIENLGVVGDVINVSDGYARNFLIPRGYAKNATPSNLKTVEEEKRKALRLKEKEKEGILLLAEKISNSSFTIPMRAGEEDKLFGAVTTEMIAKACEAEGIKVDKHNIQIDEPIKKLGVYQVKIKLHPEVNATLKLWVVKE</sequence>
<evidence type="ECO:0000256" key="3">
    <source>
        <dbReference type="ARBA" id="ARBA00022884"/>
    </source>
</evidence>
<dbReference type="HAMAP" id="MF_00503">
    <property type="entry name" value="Ribosomal_bL9"/>
    <property type="match status" value="1"/>
</dbReference>
<comment type="caution">
    <text evidence="9">The sequence shown here is derived from an EMBL/GenBank/DDBJ whole genome shotgun (WGS) entry which is preliminary data.</text>
</comment>